<feature type="compositionally biased region" description="Basic residues" evidence="1">
    <location>
        <begin position="379"/>
        <end position="393"/>
    </location>
</feature>
<evidence type="ECO:0000256" key="1">
    <source>
        <dbReference type="SAM" id="MobiDB-lite"/>
    </source>
</evidence>
<reference evidence="3 4" key="1">
    <citation type="journal article" date="2018" name="Nat. Ecol. Evol.">
        <title>Pezizomycetes genomes reveal the molecular basis of ectomycorrhizal truffle lifestyle.</title>
        <authorList>
            <person name="Murat C."/>
            <person name="Payen T."/>
            <person name="Noel B."/>
            <person name="Kuo A."/>
            <person name="Morin E."/>
            <person name="Chen J."/>
            <person name="Kohler A."/>
            <person name="Krizsan K."/>
            <person name="Balestrini R."/>
            <person name="Da Silva C."/>
            <person name="Montanini B."/>
            <person name="Hainaut M."/>
            <person name="Levati E."/>
            <person name="Barry K.W."/>
            <person name="Belfiori B."/>
            <person name="Cichocki N."/>
            <person name="Clum A."/>
            <person name="Dockter R.B."/>
            <person name="Fauchery L."/>
            <person name="Guy J."/>
            <person name="Iotti M."/>
            <person name="Le Tacon F."/>
            <person name="Lindquist E.A."/>
            <person name="Lipzen A."/>
            <person name="Malagnac F."/>
            <person name="Mello A."/>
            <person name="Molinier V."/>
            <person name="Miyauchi S."/>
            <person name="Poulain J."/>
            <person name="Riccioni C."/>
            <person name="Rubini A."/>
            <person name="Sitrit Y."/>
            <person name="Splivallo R."/>
            <person name="Traeger S."/>
            <person name="Wang M."/>
            <person name="Zifcakova L."/>
            <person name="Wipf D."/>
            <person name="Zambonelli A."/>
            <person name="Paolocci F."/>
            <person name="Nowrousian M."/>
            <person name="Ottonello S."/>
            <person name="Baldrian P."/>
            <person name="Spatafora J.W."/>
            <person name="Henrissat B."/>
            <person name="Nagy L.G."/>
            <person name="Aury J.M."/>
            <person name="Wincker P."/>
            <person name="Grigoriev I.V."/>
            <person name="Bonfante P."/>
            <person name="Martin F.M."/>
        </authorList>
    </citation>
    <scope>NUCLEOTIDE SEQUENCE [LARGE SCALE GENOMIC DNA]</scope>
    <source>
        <strain evidence="3 4">RN42</strain>
    </source>
</reference>
<evidence type="ECO:0000313" key="4">
    <source>
        <dbReference type="Proteomes" id="UP000275078"/>
    </source>
</evidence>
<proteinExistence type="predicted"/>
<name>A0A3N4ID49_ASCIM</name>
<evidence type="ECO:0000313" key="3">
    <source>
        <dbReference type="EMBL" id="RPA83466.1"/>
    </source>
</evidence>
<dbReference type="Pfam" id="PF25534">
    <property type="entry name" value="DUF7918"/>
    <property type="match status" value="1"/>
</dbReference>
<dbReference type="Proteomes" id="UP000275078">
    <property type="component" value="Unassembled WGS sequence"/>
</dbReference>
<dbReference type="InterPro" id="IPR057678">
    <property type="entry name" value="DUF7918"/>
</dbReference>
<accession>A0A3N4ID49</accession>
<protein>
    <recommendedName>
        <fullName evidence="2">DUF7918 domain-containing protein</fullName>
    </recommendedName>
</protein>
<dbReference type="PANTHER" id="PTHR36223">
    <property type="entry name" value="BETA-LACTAMASE-TYPE TRANSPEPTIDASE FOLD DOMAIN CONTAINING PROTEIN"/>
    <property type="match status" value="1"/>
</dbReference>
<organism evidence="3 4">
    <name type="scientific">Ascobolus immersus RN42</name>
    <dbReference type="NCBI Taxonomy" id="1160509"/>
    <lineage>
        <taxon>Eukaryota</taxon>
        <taxon>Fungi</taxon>
        <taxon>Dikarya</taxon>
        <taxon>Ascomycota</taxon>
        <taxon>Pezizomycotina</taxon>
        <taxon>Pezizomycetes</taxon>
        <taxon>Pezizales</taxon>
        <taxon>Ascobolaceae</taxon>
        <taxon>Ascobolus</taxon>
    </lineage>
</organism>
<dbReference type="EMBL" id="ML119664">
    <property type="protein sequence ID" value="RPA83466.1"/>
    <property type="molecule type" value="Genomic_DNA"/>
</dbReference>
<evidence type="ECO:0000259" key="2">
    <source>
        <dbReference type="Pfam" id="PF25534"/>
    </source>
</evidence>
<keyword evidence="4" id="KW-1185">Reference proteome</keyword>
<feature type="region of interest" description="Disordered" evidence="1">
    <location>
        <begin position="373"/>
        <end position="419"/>
    </location>
</feature>
<feature type="compositionally biased region" description="Acidic residues" evidence="1">
    <location>
        <begin position="403"/>
        <end position="413"/>
    </location>
</feature>
<dbReference type="AlphaFoldDB" id="A0A3N4ID49"/>
<dbReference type="PANTHER" id="PTHR36223:SF1">
    <property type="entry name" value="TRANSCRIPTION ELONGATION FACTOR EAF N-TERMINAL DOMAIN-CONTAINING PROTEIN"/>
    <property type="match status" value="1"/>
</dbReference>
<sequence length="419" mass="46687">MVQQTPIAHNFTVQVLCADGTPLRTYPCRHLDEPEELNTTTVYIETPPSDQDQTFSVKVEPIKPIDYTLTRGYAFRLHVDGFSQSFFVRNRGDVPERASMKGNIKESITVPDKQNPSTFTEHKMKFSPLDFVSDQDEADSWNMNVAMNSEIGGLGGTCLDNVGSIKVEVREIESTGSVVKMPRKTGVPSITDKRMVYEGDKKVKGRGVSHGVSLTTSVRKGEYRSHISTYPQVLGTVIFHYRSRRALIALGIIDPDAADYVAVSIRRNVSSMDLTNSDPTVHRTTQVVVPASATSTIPPVTAAPSNPWSVTSLITGVFTSQNRQRAKEYQTMETEYPDIDDDDFEMMGDGEKGNPEVSVVRPDGTLLRKTDPEVLAERRRQRTLRQLKRKQIKRASLARDGGMEIDGEEEEVDLTVLSE</sequence>
<feature type="domain" description="DUF7918" evidence="2">
    <location>
        <begin position="12"/>
        <end position="254"/>
    </location>
</feature>
<gene>
    <name evidence="3" type="ORF">BJ508DRAFT_375014</name>
</gene>